<dbReference type="AlphaFoldDB" id="C7MXG8"/>
<evidence type="ECO:0000259" key="2">
    <source>
        <dbReference type="Pfam" id="PF12804"/>
    </source>
</evidence>
<dbReference type="GO" id="GO:0016779">
    <property type="term" value="F:nucleotidyltransferase activity"/>
    <property type="evidence" value="ECO:0007669"/>
    <property type="project" value="TreeGrafter"/>
</dbReference>
<dbReference type="EMBL" id="CP001683">
    <property type="protein sequence ID" value="ACU97247.1"/>
    <property type="molecule type" value="Genomic_DNA"/>
</dbReference>
<dbReference type="Proteomes" id="UP000000841">
    <property type="component" value="Chromosome"/>
</dbReference>
<dbReference type="PANTHER" id="PTHR19136">
    <property type="entry name" value="MOLYBDENUM COFACTOR GUANYLYLTRANSFERASE"/>
    <property type="match status" value="1"/>
</dbReference>
<evidence type="ECO:0000256" key="1">
    <source>
        <dbReference type="ARBA" id="ARBA00022679"/>
    </source>
</evidence>
<dbReference type="KEGG" id="svi:Svir_22390"/>
<proteinExistence type="predicted"/>
<feature type="domain" description="MobA-like NTP transferase" evidence="2">
    <location>
        <begin position="19"/>
        <end position="159"/>
    </location>
</feature>
<dbReference type="Pfam" id="PF12804">
    <property type="entry name" value="NTP_transf_3"/>
    <property type="match status" value="1"/>
</dbReference>
<accession>C7MXG8</accession>
<dbReference type="Gene3D" id="3.90.550.10">
    <property type="entry name" value="Spore Coat Polysaccharide Biosynthesis Protein SpsA, Chain A"/>
    <property type="match status" value="1"/>
</dbReference>
<dbReference type="HOGENOM" id="CLU_055597_1_2_11"/>
<protein>
    <submittedName>
        <fullName evidence="3">Molybdopterin-guanine dinucleotide biosynthesis protein A</fullName>
    </submittedName>
</protein>
<gene>
    <name evidence="3" type="ordered locus">Svir_22390</name>
</gene>
<dbReference type="RefSeq" id="WP_015786560.1">
    <property type="nucleotide sequence ID" value="NC_013159.1"/>
</dbReference>
<reference evidence="3 4" key="1">
    <citation type="journal article" date="2009" name="Stand. Genomic Sci.">
        <title>Complete genome sequence of Saccharomonospora viridis type strain (P101).</title>
        <authorList>
            <person name="Pati A."/>
            <person name="Sikorski J."/>
            <person name="Nolan M."/>
            <person name="Lapidus A."/>
            <person name="Copeland A."/>
            <person name="Glavina Del Rio T."/>
            <person name="Lucas S."/>
            <person name="Chen F."/>
            <person name="Tice H."/>
            <person name="Pitluck S."/>
            <person name="Cheng J.F."/>
            <person name="Chertkov O."/>
            <person name="Brettin T."/>
            <person name="Han C."/>
            <person name="Detter J.C."/>
            <person name="Kuske C."/>
            <person name="Bruce D."/>
            <person name="Goodwin L."/>
            <person name="Chain P."/>
            <person name="D'haeseleer P."/>
            <person name="Chen A."/>
            <person name="Palaniappan K."/>
            <person name="Ivanova N."/>
            <person name="Mavromatis K."/>
            <person name="Mikhailova N."/>
            <person name="Rohde M."/>
            <person name="Tindall B.J."/>
            <person name="Goker M."/>
            <person name="Bristow J."/>
            <person name="Eisen J.A."/>
            <person name="Markowitz V."/>
            <person name="Hugenholtz P."/>
            <person name="Kyrpides N.C."/>
            <person name="Klenk H.P."/>
        </authorList>
    </citation>
    <scope>NUCLEOTIDE SEQUENCE [LARGE SCALE GENOMIC DNA]</scope>
    <source>
        <strain evidence="4">ATCC 15386 / DSM 43017 / JCM 3036 / NBRC 12207 / P101</strain>
    </source>
</reference>
<sequence>MTESERSAAIRDERMRLAGVVLAGGEARRMGGVDKPMLRVGGVPLLHRVVAALRTADPVIVVGPPRAGLTGVRWTREDPAGTGPVAALAAALPVLDTPEWADVELVALLAADLAGVTGDTVARLASALRGVEGADGALLVDEGGRRQWLLGVWRKHALATAVPTDPRGASLRGTLGTLSIVEVSALAGEARDVDTPEDLRP</sequence>
<name>C7MXG8_SACVD</name>
<dbReference type="InterPro" id="IPR029044">
    <property type="entry name" value="Nucleotide-diphossugar_trans"/>
</dbReference>
<keyword evidence="1" id="KW-0808">Transferase</keyword>
<dbReference type="SUPFAM" id="SSF53448">
    <property type="entry name" value="Nucleotide-diphospho-sugar transferases"/>
    <property type="match status" value="1"/>
</dbReference>
<dbReference type="eggNOG" id="COG0746">
    <property type="taxonomic scope" value="Bacteria"/>
</dbReference>
<dbReference type="InterPro" id="IPR025877">
    <property type="entry name" value="MobA-like_NTP_Trfase"/>
</dbReference>
<evidence type="ECO:0000313" key="4">
    <source>
        <dbReference type="Proteomes" id="UP000000841"/>
    </source>
</evidence>
<organism evidence="3 4">
    <name type="scientific">Saccharomonospora viridis (strain ATCC 15386 / DSM 43017 / JCM 3036 / CCUG 5913 / NBRC 12207 / NCIMB 9602 / P101)</name>
    <name type="common">Thermoactinomyces viridis</name>
    <dbReference type="NCBI Taxonomy" id="471857"/>
    <lineage>
        <taxon>Bacteria</taxon>
        <taxon>Bacillati</taxon>
        <taxon>Actinomycetota</taxon>
        <taxon>Actinomycetes</taxon>
        <taxon>Pseudonocardiales</taxon>
        <taxon>Pseudonocardiaceae</taxon>
        <taxon>Saccharomonospora</taxon>
    </lineage>
</organism>
<dbReference type="PANTHER" id="PTHR19136:SF81">
    <property type="entry name" value="MOLYBDENUM COFACTOR GUANYLYLTRANSFERASE"/>
    <property type="match status" value="1"/>
</dbReference>
<keyword evidence="4" id="KW-1185">Reference proteome</keyword>
<evidence type="ECO:0000313" key="3">
    <source>
        <dbReference type="EMBL" id="ACU97247.1"/>
    </source>
</evidence>
<dbReference type="STRING" id="471857.Svir_22390"/>